<organism evidence="5 6">
    <name type="scientific">Candidatus Nealsonbacteria bacterium RBG_13_36_15</name>
    <dbReference type="NCBI Taxonomy" id="1801660"/>
    <lineage>
        <taxon>Bacteria</taxon>
        <taxon>Candidatus Nealsoniibacteriota</taxon>
    </lineage>
</organism>
<dbReference type="AlphaFoldDB" id="A0A1G2DWS9"/>
<dbReference type="GO" id="GO:0022627">
    <property type="term" value="C:cytosolic small ribosomal subunit"/>
    <property type="evidence" value="ECO:0007669"/>
    <property type="project" value="TreeGrafter"/>
</dbReference>
<keyword evidence="3" id="KW-0687">Ribonucleoprotein</keyword>
<comment type="similarity">
    <text evidence="1">Belongs to the bacterial ribosomal protein bS1 family.</text>
</comment>
<comment type="caution">
    <text evidence="5">The sequence shown here is derived from an EMBL/GenBank/DDBJ whole genome shotgun (WGS) entry which is preliminary data.</text>
</comment>
<dbReference type="Gene3D" id="2.40.50.140">
    <property type="entry name" value="Nucleic acid-binding proteins"/>
    <property type="match status" value="4"/>
</dbReference>
<keyword evidence="2 5" id="KW-0689">Ribosomal protein</keyword>
<dbReference type="EMBL" id="MHLV01000024">
    <property type="protein sequence ID" value="OGZ17481.1"/>
    <property type="molecule type" value="Genomic_DNA"/>
</dbReference>
<dbReference type="GO" id="GO:0006412">
    <property type="term" value="P:translation"/>
    <property type="evidence" value="ECO:0007669"/>
    <property type="project" value="TreeGrafter"/>
</dbReference>
<dbReference type="CDD" id="cd04465">
    <property type="entry name" value="S1_RPS1_repeat_ec2_hs2"/>
    <property type="match status" value="1"/>
</dbReference>
<dbReference type="PANTHER" id="PTHR10724:SF7">
    <property type="entry name" value="SMALL RIBOSOMAL SUBUNIT PROTEIN BS1C"/>
    <property type="match status" value="1"/>
</dbReference>
<protein>
    <submittedName>
        <fullName evidence="5">30S ribosomal protein S1</fullName>
    </submittedName>
</protein>
<dbReference type="GO" id="GO:0003729">
    <property type="term" value="F:mRNA binding"/>
    <property type="evidence" value="ECO:0007669"/>
    <property type="project" value="TreeGrafter"/>
</dbReference>
<evidence type="ECO:0000313" key="5">
    <source>
        <dbReference type="EMBL" id="OGZ17481.1"/>
    </source>
</evidence>
<dbReference type="PROSITE" id="PS50126">
    <property type="entry name" value="S1"/>
    <property type="match status" value="4"/>
</dbReference>
<gene>
    <name evidence="5" type="ORF">A2Z78_00850</name>
</gene>
<dbReference type="Proteomes" id="UP000176752">
    <property type="component" value="Unassembled WGS sequence"/>
</dbReference>
<evidence type="ECO:0000259" key="4">
    <source>
        <dbReference type="PROSITE" id="PS50126"/>
    </source>
</evidence>
<evidence type="ECO:0000256" key="2">
    <source>
        <dbReference type="ARBA" id="ARBA00022980"/>
    </source>
</evidence>
<sequence length="392" mass="43795">MINDVLKSKEDLLKPFKIGEVVEGKIIGIERAAIFLDLGIQGTGIIYGKEFFEAKEILKNQKIGDKLHAKVVASDNEEGFIELSLAQAKKEITWQNLSQQQKEGEIIKAKILKANKGGLMTEIGNIPAFLPVSQLAPEHYPRIKGGESSQVLRELQKFVGQELEVKILTLNQRNNQLILSEKAKEAEKIKEILKNHKVGDIVEGEIIGVVDFGVFIKFFPSDSRRPKPTTVGEGQSPSIKETSLIKNKPVEAKIFTGDSLALEGLIHISELDWKIIEDPLEIVKIGQKVKAKIIEIAGDKVSLSLKALKKDPWEGTGEKYKKGSVVPGKVTKFNPFGAFIQITPKIQGLCHISEFGSQKKMTDCLKINEKYNFKILLIEPKDHRMTLRLEKE</sequence>
<proteinExistence type="inferred from homology"/>
<dbReference type="InterPro" id="IPR003029">
    <property type="entry name" value="S1_domain"/>
</dbReference>
<name>A0A1G2DWS9_9BACT</name>
<evidence type="ECO:0000256" key="3">
    <source>
        <dbReference type="ARBA" id="ARBA00023274"/>
    </source>
</evidence>
<feature type="domain" description="S1 motif" evidence="4">
    <location>
        <begin position="323"/>
        <end position="390"/>
    </location>
</feature>
<dbReference type="GO" id="GO:0003735">
    <property type="term" value="F:structural constituent of ribosome"/>
    <property type="evidence" value="ECO:0007669"/>
    <property type="project" value="TreeGrafter"/>
</dbReference>
<feature type="domain" description="S1 motif" evidence="4">
    <location>
        <begin position="19"/>
        <end position="86"/>
    </location>
</feature>
<feature type="domain" description="S1 motif" evidence="4">
    <location>
        <begin position="199"/>
        <end position="306"/>
    </location>
</feature>
<dbReference type="STRING" id="1801660.A2Z78_00850"/>
<dbReference type="InterPro" id="IPR012340">
    <property type="entry name" value="NA-bd_OB-fold"/>
</dbReference>
<evidence type="ECO:0000256" key="1">
    <source>
        <dbReference type="ARBA" id="ARBA00006767"/>
    </source>
</evidence>
<dbReference type="Pfam" id="PF00575">
    <property type="entry name" value="S1"/>
    <property type="match status" value="4"/>
</dbReference>
<dbReference type="InterPro" id="IPR050437">
    <property type="entry name" value="Ribos_protein_bS1-like"/>
</dbReference>
<feature type="domain" description="S1 motif" evidence="4">
    <location>
        <begin position="104"/>
        <end position="182"/>
    </location>
</feature>
<dbReference type="SMART" id="SM00316">
    <property type="entry name" value="S1"/>
    <property type="match status" value="4"/>
</dbReference>
<dbReference type="PANTHER" id="PTHR10724">
    <property type="entry name" value="30S RIBOSOMAL PROTEIN S1"/>
    <property type="match status" value="1"/>
</dbReference>
<dbReference type="SUPFAM" id="SSF50249">
    <property type="entry name" value="Nucleic acid-binding proteins"/>
    <property type="match status" value="4"/>
</dbReference>
<evidence type="ECO:0000313" key="6">
    <source>
        <dbReference type="Proteomes" id="UP000176752"/>
    </source>
</evidence>
<reference evidence="5 6" key="1">
    <citation type="journal article" date="2016" name="Nat. Commun.">
        <title>Thousands of microbial genomes shed light on interconnected biogeochemical processes in an aquifer system.</title>
        <authorList>
            <person name="Anantharaman K."/>
            <person name="Brown C.T."/>
            <person name="Hug L.A."/>
            <person name="Sharon I."/>
            <person name="Castelle C.J."/>
            <person name="Probst A.J."/>
            <person name="Thomas B.C."/>
            <person name="Singh A."/>
            <person name="Wilkins M.J."/>
            <person name="Karaoz U."/>
            <person name="Brodie E.L."/>
            <person name="Williams K.H."/>
            <person name="Hubbard S.S."/>
            <person name="Banfield J.F."/>
        </authorList>
    </citation>
    <scope>NUCLEOTIDE SEQUENCE [LARGE SCALE GENOMIC DNA]</scope>
</reference>
<accession>A0A1G2DWS9</accession>